<organism evidence="1 2">
    <name type="scientific">Bradyrhizobium barranii</name>
    <dbReference type="NCBI Taxonomy" id="2992140"/>
    <lineage>
        <taxon>Bacteria</taxon>
        <taxon>Pseudomonadati</taxon>
        <taxon>Pseudomonadota</taxon>
        <taxon>Alphaproteobacteria</taxon>
        <taxon>Hyphomicrobiales</taxon>
        <taxon>Nitrobacteraceae</taxon>
        <taxon>Bradyrhizobium</taxon>
    </lineage>
</organism>
<evidence type="ECO:0008006" key="3">
    <source>
        <dbReference type="Google" id="ProtNLM"/>
    </source>
</evidence>
<proteinExistence type="predicted"/>
<gene>
    <name evidence="1" type="ORF">BjapCC829_07245</name>
</gene>
<evidence type="ECO:0000313" key="1">
    <source>
        <dbReference type="EMBL" id="UFW91127.1"/>
    </source>
</evidence>
<dbReference type="InterPro" id="IPR036388">
    <property type="entry name" value="WH-like_DNA-bd_sf"/>
</dbReference>
<dbReference type="InterPro" id="IPR036390">
    <property type="entry name" value="WH_DNA-bd_sf"/>
</dbReference>
<dbReference type="SUPFAM" id="SSF46785">
    <property type="entry name" value="Winged helix' DNA-binding domain"/>
    <property type="match status" value="1"/>
</dbReference>
<evidence type="ECO:0000313" key="2">
    <source>
        <dbReference type="Proteomes" id="UP001430990"/>
    </source>
</evidence>
<keyword evidence="2" id="KW-1185">Reference proteome</keyword>
<accession>A0ABY3QYL7</accession>
<sequence>MRVDPSFITLHPKALEKVGFVRRKPGVRDARVVQLSL</sequence>
<protein>
    <recommendedName>
        <fullName evidence="3">MarR family transcriptional regulator</fullName>
    </recommendedName>
</protein>
<dbReference type="Proteomes" id="UP001430990">
    <property type="component" value="Chromosome"/>
</dbReference>
<dbReference type="RefSeq" id="WP_231145192.1">
    <property type="nucleotide sequence ID" value="NZ_CP088100.1"/>
</dbReference>
<dbReference type="Gene3D" id="1.10.10.10">
    <property type="entry name" value="Winged helix-like DNA-binding domain superfamily/Winged helix DNA-binding domain"/>
    <property type="match status" value="1"/>
</dbReference>
<reference evidence="1" key="1">
    <citation type="submission" date="2021-11" db="EMBL/GenBank/DDBJ databases">
        <title>Australian commercial rhizobial inoculants.</title>
        <authorList>
            <person name="Kohlmeier M.G."/>
            <person name="O'Hara G.W."/>
            <person name="Colombi E."/>
            <person name="Ramsay J.P."/>
            <person name="Terpolilli J."/>
        </authorList>
    </citation>
    <scope>NUCLEOTIDE SEQUENCE</scope>
    <source>
        <strain evidence="1">CC829</strain>
    </source>
</reference>
<name>A0ABY3QYL7_9BRAD</name>
<dbReference type="EMBL" id="CP088100">
    <property type="protein sequence ID" value="UFW91127.1"/>
    <property type="molecule type" value="Genomic_DNA"/>
</dbReference>